<keyword evidence="2" id="KW-0732">Signal</keyword>
<evidence type="ECO:0000256" key="2">
    <source>
        <dbReference type="SAM" id="SignalP"/>
    </source>
</evidence>
<gene>
    <name evidence="3" type="ORF">N0V91_003480</name>
</gene>
<comment type="caution">
    <text evidence="3">The sequence shown here is derived from an EMBL/GenBank/DDBJ whole genome shotgun (WGS) entry which is preliminary data.</text>
</comment>
<feature type="region of interest" description="Disordered" evidence="1">
    <location>
        <begin position="65"/>
        <end position="111"/>
    </location>
</feature>
<dbReference type="AlphaFoldDB" id="A0A9W9DA82"/>
<sequence>MQICKCFLWWLVLGTIQATPQDSDLEAVPRVDAQSTDTFWSDELGTGTSSWEAFDHDAFVMDIPNGDTFDADSPDEDDSLDDISLDEDAPDEEKLDQETSNENVIEPDVVSGDSKNYDSFEAIANHEDTLNDGIDMDTFEQEDLETDIMDVTTTTKSWCEASCTLYAPRMSVVSWIPEEQIINLANVTVGIITTLVFLCNDITVATRLQTEYYWDSAPAGMYPPHLTTNDHGNAVAVVPFTDAAITSVVELVYPNSHIAYDTIVSWQGIVQDHNDLGDLVCVTATDEPSTIHLTSFDPISRNYYPEPTVARRNRSNVSLGQGFRPLWVPLDFQPPVSIIEQPIYIQHFPWGITECQKTAVLDPRTSVFHKPRYGFDYKTLSIDLDASVNGFETVDSTESTVAPFLYAEPDWIVDGKGGIVTTPGPQITPIYRNPDASEAAAIFAFLRSHTEELRVGSLKPQRTQPPTKSVEGLAPINSEAVTKYFKEPLGYPAQPPGNGEPSSDRPKGAGLNAVGSAFNRIFFKGTSTDRPHSEIPTVGADSIGSQKAATTVFSKDAPTLLAAQAVHAAADVPAGVTPTTARDYLYIQVSTTIDGVITAVGGYVLPITSTVMAGQQITVKSQAMQLPVLALLPAFLSTTINGFPISTINYIVSGRSIATIGQLITVNGIPTVLATPDAVFVRLPTTGIDGISTTIPAYILNGSLTASIGQRVTLSGTPTVLAAPDMVPTYITITTSGVEELGLAYIVTGSMTATVGQIVTVEGSTTVLAEPTGHPSVVEGGAHRNRRICCNAVPLGIGVAFVLWV</sequence>
<dbReference type="OrthoDB" id="3788508at2759"/>
<evidence type="ECO:0000256" key="1">
    <source>
        <dbReference type="SAM" id="MobiDB-lite"/>
    </source>
</evidence>
<organism evidence="3 4">
    <name type="scientific">Didymella pomorum</name>
    <dbReference type="NCBI Taxonomy" id="749634"/>
    <lineage>
        <taxon>Eukaryota</taxon>
        <taxon>Fungi</taxon>
        <taxon>Dikarya</taxon>
        <taxon>Ascomycota</taxon>
        <taxon>Pezizomycotina</taxon>
        <taxon>Dothideomycetes</taxon>
        <taxon>Pleosporomycetidae</taxon>
        <taxon>Pleosporales</taxon>
        <taxon>Pleosporineae</taxon>
        <taxon>Didymellaceae</taxon>
        <taxon>Didymella</taxon>
    </lineage>
</organism>
<feature type="region of interest" description="Disordered" evidence="1">
    <location>
        <begin position="488"/>
        <end position="510"/>
    </location>
</feature>
<dbReference type="Proteomes" id="UP001140510">
    <property type="component" value="Unassembled WGS sequence"/>
</dbReference>
<proteinExistence type="predicted"/>
<reference evidence="3" key="1">
    <citation type="submission" date="2022-10" db="EMBL/GenBank/DDBJ databases">
        <title>Tapping the CABI collections for fungal endophytes: first genome assemblies for Collariella, Neodidymelliopsis, Ascochyta clinopodiicola, Didymella pomorum, Didymosphaeria variabile, Neocosmospora piperis and Neocucurbitaria cava.</title>
        <authorList>
            <person name="Hill R."/>
        </authorList>
    </citation>
    <scope>NUCLEOTIDE SEQUENCE</scope>
    <source>
        <strain evidence="3">IMI 355091</strain>
    </source>
</reference>
<evidence type="ECO:0000313" key="4">
    <source>
        <dbReference type="Proteomes" id="UP001140510"/>
    </source>
</evidence>
<name>A0A9W9DA82_9PLEO</name>
<protein>
    <submittedName>
        <fullName evidence="3">Uncharacterized protein</fullName>
    </submittedName>
</protein>
<feature type="compositionally biased region" description="Acidic residues" evidence="1">
    <location>
        <begin position="69"/>
        <end position="95"/>
    </location>
</feature>
<dbReference type="EMBL" id="JAPEVA010000017">
    <property type="protein sequence ID" value="KAJ4408132.1"/>
    <property type="molecule type" value="Genomic_DNA"/>
</dbReference>
<accession>A0A9W9DA82</accession>
<feature type="chain" id="PRO_5040804793" evidence="2">
    <location>
        <begin position="19"/>
        <end position="805"/>
    </location>
</feature>
<feature type="signal peptide" evidence="2">
    <location>
        <begin position="1"/>
        <end position="18"/>
    </location>
</feature>
<evidence type="ECO:0000313" key="3">
    <source>
        <dbReference type="EMBL" id="KAJ4408132.1"/>
    </source>
</evidence>
<keyword evidence="4" id="KW-1185">Reference proteome</keyword>